<accession>W8FA89</accession>
<dbReference type="HOGENOM" id="CLU_3044202_0_0_10"/>
<dbReference type="Proteomes" id="UP000019423">
    <property type="component" value="Chromosome"/>
</dbReference>
<dbReference type="KEGG" id="hsw:Hsw_3035"/>
<dbReference type="EMBL" id="CP007145">
    <property type="protein sequence ID" value="AHJ98630.1"/>
    <property type="molecule type" value="Genomic_DNA"/>
</dbReference>
<keyword evidence="2" id="KW-1185">Reference proteome</keyword>
<name>W8FA89_9BACT</name>
<dbReference type="STRING" id="1227739.Hsw_3035"/>
<gene>
    <name evidence="1" type="ORF">Hsw_3035</name>
</gene>
<proteinExistence type="predicted"/>
<sequence length="54" mass="6644">MIYYNFSYPAFCIIHICYNCFFKNSVFLNKIYLPLNFRILPKPKRNYTYPSDTF</sequence>
<dbReference type="AlphaFoldDB" id="W8FA89"/>
<evidence type="ECO:0000313" key="1">
    <source>
        <dbReference type="EMBL" id="AHJ98630.1"/>
    </source>
</evidence>
<protein>
    <submittedName>
        <fullName evidence="1">Uncharacterized protein</fullName>
    </submittedName>
</protein>
<evidence type="ECO:0000313" key="2">
    <source>
        <dbReference type="Proteomes" id="UP000019423"/>
    </source>
</evidence>
<organism evidence="1 2">
    <name type="scientific">Hymenobacter swuensis DY53</name>
    <dbReference type="NCBI Taxonomy" id="1227739"/>
    <lineage>
        <taxon>Bacteria</taxon>
        <taxon>Pseudomonadati</taxon>
        <taxon>Bacteroidota</taxon>
        <taxon>Cytophagia</taxon>
        <taxon>Cytophagales</taxon>
        <taxon>Hymenobacteraceae</taxon>
        <taxon>Hymenobacter</taxon>
    </lineage>
</organism>
<reference evidence="1 2" key="1">
    <citation type="submission" date="2014-01" db="EMBL/GenBank/DDBJ databases">
        <title>Complete genome sequence of ionizing-radiation resistance bacterium Hymenobacter swuensis DY53.</title>
        <authorList>
            <person name="Jung J.-H."/>
            <person name="Jeong S.-W."/>
            <person name="Joe M.-H."/>
            <person name="Cho y.-j."/>
            <person name="Kim M.-K."/>
            <person name="Lim S.-Y."/>
        </authorList>
    </citation>
    <scope>NUCLEOTIDE SEQUENCE [LARGE SCALE GENOMIC DNA]</scope>
    <source>
        <strain evidence="1 2">DY53</strain>
    </source>
</reference>